<name>F2NS99_TRES6</name>
<keyword evidence="1" id="KW-0732">Signal</keyword>
<dbReference type="eggNOG" id="ENOG5032FVS">
    <property type="taxonomic scope" value="Bacteria"/>
</dbReference>
<organism evidence="2 3">
    <name type="scientific">Treponema succinifaciens (strain ATCC 33096 / DSM 2489 / 6091)</name>
    <dbReference type="NCBI Taxonomy" id="869209"/>
    <lineage>
        <taxon>Bacteria</taxon>
        <taxon>Pseudomonadati</taxon>
        <taxon>Spirochaetota</taxon>
        <taxon>Spirochaetia</taxon>
        <taxon>Spirochaetales</taxon>
        <taxon>Treponemataceae</taxon>
        <taxon>Treponema</taxon>
    </lineage>
</organism>
<accession>F2NS99</accession>
<keyword evidence="3" id="KW-1185">Reference proteome</keyword>
<dbReference type="KEGG" id="tsu:Tresu_1500"/>
<feature type="chain" id="PRO_5003282812" description="Major outer membrane protein" evidence="1">
    <location>
        <begin position="21"/>
        <end position="434"/>
    </location>
</feature>
<dbReference type="OrthoDB" id="354886at2"/>
<evidence type="ECO:0008006" key="4">
    <source>
        <dbReference type="Google" id="ProtNLM"/>
    </source>
</evidence>
<dbReference type="STRING" id="869209.Tresu_1500"/>
<dbReference type="EMBL" id="CP002631">
    <property type="protein sequence ID" value="AEB14400.1"/>
    <property type="molecule type" value="Genomic_DNA"/>
</dbReference>
<reference evidence="2 3" key="1">
    <citation type="journal article" date="2011" name="Stand. Genomic Sci.">
        <title>Complete genome sequence of Treponema succinifaciens type strain (6091).</title>
        <authorList>
            <person name="Han C."/>
            <person name="Gronow S."/>
            <person name="Teshima H."/>
            <person name="Lapidus A."/>
            <person name="Nolan M."/>
            <person name="Lucas S."/>
            <person name="Hammon N."/>
            <person name="Deshpande S."/>
            <person name="Cheng J.F."/>
            <person name="Zeytun A."/>
            <person name="Tapia R."/>
            <person name="Goodwin L."/>
            <person name="Pitluck S."/>
            <person name="Liolios K."/>
            <person name="Pagani I."/>
            <person name="Ivanova N."/>
            <person name="Mavromatis K."/>
            <person name="Mikhailova N."/>
            <person name="Huntemann M."/>
            <person name="Pati A."/>
            <person name="Chen A."/>
            <person name="Palaniappan K."/>
            <person name="Land M."/>
            <person name="Hauser L."/>
            <person name="Brambilla E.M."/>
            <person name="Rohde M."/>
            <person name="Goker M."/>
            <person name="Woyke T."/>
            <person name="Bristow J."/>
            <person name="Eisen J.A."/>
            <person name="Markowitz V."/>
            <person name="Hugenholtz P."/>
            <person name="Kyrpides N.C."/>
            <person name="Klenk H.P."/>
            <person name="Detter J.C."/>
        </authorList>
    </citation>
    <scope>NUCLEOTIDE SEQUENCE [LARGE SCALE GENOMIC DNA]</scope>
    <source>
        <strain evidence="3">ATCC 33096 / DSM 2489 / 6091</strain>
    </source>
</reference>
<evidence type="ECO:0000256" key="1">
    <source>
        <dbReference type="SAM" id="SignalP"/>
    </source>
</evidence>
<dbReference type="GeneID" id="302998657"/>
<evidence type="ECO:0000313" key="2">
    <source>
        <dbReference type="EMBL" id="AEB14400.1"/>
    </source>
</evidence>
<gene>
    <name evidence="2" type="ordered locus">Tresu_1500</name>
</gene>
<evidence type="ECO:0000313" key="3">
    <source>
        <dbReference type="Proteomes" id="UP000006852"/>
    </source>
</evidence>
<dbReference type="AlphaFoldDB" id="F2NS99"/>
<sequence length="434" mass="47852">MKKFVLGIAAALFVGAAASAQVLERAQIKNTLWTGFGNPFDGDTMFYGFTDIFQARFDQGKFTMDGMLNMGALANYENGGDVDNFEIGTTNLNPLALHYGRNTRNTNEENYNNAVNSNNTITDAFYLNFVYHINRNFDFGMGTKLNWKVGPAPGYGDWVWGPNAHVRQGGFSTAYDDRSGSFAPSSTSSDCAGYYKFTVDRPGTADVVGFIPYSNSYARRGLGVRYVSKGKMNFEAGAVLPNGFNTDDPAVNFGVKFAPVNWVSIGAVMEGAFEDAANFYAGSTIGAKNFVLDVYLAMDSLFTKEKDDEAYGIGGAITFSLPNSKLSLRPEAGLNLFENDDYTFAWYAGAALIVPINKDFQFNAYGSLAFGSKDKDWDDDDWNGGHIFTIRPSVKYKFSKKTDFDLNLNLENRKAFDGKTRNAWSCGFYVSHIL</sequence>
<proteinExistence type="predicted"/>
<protein>
    <recommendedName>
        <fullName evidence="4">Major outer membrane protein</fullName>
    </recommendedName>
</protein>
<dbReference type="HOGENOM" id="CLU_737576_0_0_12"/>
<reference evidence="3" key="2">
    <citation type="submission" date="2011-04" db="EMBL/GenBank/DDBJ databases">
        <title>The complete genome of chromosome of Treponema succinifaciens DSM 2489.</title>
        <authorList>
            <person name="Lucas S."/>
            <person name="Copeland A."/>
            <person name="Lapidus A."/>
            <person name="Bruce D."/>
            <person name="Goodwin L."/>
            <person name="Pitluck S."/>
            <person name="Peters L."/>
            <person name="Kyrpides N."/>
            <person name="Mavromatis K."/>
            <person name="Ivanova N."/>
            <person name="Ovchinnikova G."/>
            <person name="Teshima H."/>
            <person name="Detter J.C."/>
            <person name="Tapia R."/>
            <person name="Han C."/>
            <person name="Land M."/>
            <person name="Hauser L."/>
            <person name="Markowitz V."/>
            <person name="Cheng J.-F."/>
            <person name="Hugenholtz P."/>
            <person name="Woyke T."/>
            <person name="Wu D."/>
            <person name="Gronow S."/>
            <person name="Wellnitz S."/>
            <person name="Brambilla E."/>
            <person name="Klenk H.-P."/>
            <person name="Eisen J.A."/>
        </authorList>
    </citation>
    <scope>NUCLEOTIDE SEQUENCE [LARGE SCALE GENOMIC DNA]</scope>
    <source>
        <strain evidence="3">ATCC 33096 / DSM 2489 / 6091</strain>
    </source>
</reference>
<dbReference type="RefSeq" id="WP_013701682.1">
    <property type="nucleotide sequence ID" value="NC_015385.1"/>
</dbReference>
<dbReference type="Proteomes" id="UP000006852">
    <property type="component" value="Chromosome"/>
</dbReference>
<feature type="signal peptide" evidence="1">
    <location>
        <begin position="1"/>
        <end position="20"/>
    </location>
</feature>